<protein>
    <submittedName>
        <fullName evidence="1">Uncharacterized protein</fullName>
    </submittedName>
</protein>
<sequence length="88" mass="9199">MKPAEARTGAAAVGGADGDVYCCGFGDSDRSGGAQSLVYREQTAVVNGCDQMVILCLQAHHVRLQIGDTPVEQTNLLEHARVSASKVP</sequence>
<dbReference type="EMBL" id="SLWM01000011">
    <property type="protein sequence ID" value="TCO18946.1"/>
    <property type="molecule type" value="Genomic_DNA"/>
</dbReference>
<reference evidence="1 2" key="1">
    <citation type="journal article" date="2015" name="Stand. Genomic Sci.">
        <title>Genomic Encyclopedia of Bacterial and Archaeal Type Strains, Phase III: the genomes of soil and plant-associated and newly described type strains.</title>
        <authorList>
            <person name="Whitman W.B."/>
            <person name="Woyke T."/>
            <person name="Klenk H.P."/>
            <person name="Zhou Y."/>
            <person name="Lilburn T.G."/>
            <person name="Beck B.J."/>
            <person name="De Vos P."/>
            <person name="Vandamme P."/>
            <person name="Eisen J.A."/>
            <person name="Garrity G."/>
            <person name="Hugenholtz P."/>
            <person name="Kyrpides N.C."/>
        </authorList>
    </citation>
    <scope>NUCLEOTIDE SEQUENCE [LARGE SCALE GENOMIC DNA]</scope>
    <source>
        <strain evidence="1 2">VKM Ac-2538</strain>
    </source>
</reference>
<accession>A0ABY2BGK0</accession>
<organism evidence="1 2">
    <name type="scientific">Kribbella orskensis</name>
    <dbReference type="NCBI Taxonomy" id="2512216"/>
    <lineage>
        <taxon>Bacteria</taxon>
        <taxon>Bacillati</taxon>
        <taxon>Actinomycetota</taxon>
        <taxon>Actinomycetes</taxon>
        <taxon>Propionibacteriales</taxon>
        <taxon>Kribbellaceae</taxon>
        <taxon>Kribbella</taxon>
    </lineage>
</organism>
<comment type="caution">
    <text evidence="1">The sequence shown here is derived from an EMBL/GenBank/DDBJ whole genome shotgun (WGS) entry which is preliminary data.</text>
</comment>
<name>A0ABY2BGK0_9ACTN</name>
<keyword evidence="2" id="KW-1185">Reference proteome</keyword>
<dbReference type="Proteomes" id="UP000295818">
    <property type="component" value="Unassembled WGS sequence"/>
</dbReference>
<proteinExistence type="predicted"/>
<evidence type="ECO:0000313" key="1">
    <source>
        <dbReference type="EMBL" id="TCO18946.1"/>
    </source>
</evidence>
<dbReference type="RefSeq" id="WP_199240014.1">
    <property type="nucleotide sequence ID" value="NZ_SLWM01000011.1"/>
</dbReference>
<gene>
    <name evidence="1" type="ORF">EV644_111184</name>
</gene>
<evidence type="ECO:0000313" key="2">
    <source>
        <dbReference type="Proteomes" id="UP000295818"/>
    </source>
</evidence>